<proteinExistence type="inferred from homology"/>
<evidence type="ECO:0000313" key="4">
    <source>
        <dbReference type="EMBL" id="KAK3924113.1"/>
    </source>
</evidence>
<dbReference type="PANTHER" id="PTHR15615:SF108">
    <property type="entry name" value="PROTEIN CNPPD1"/>
    <property type="match status" value="1"/>
</dbReference>
<protein>
    <recommendedName>
        <fullName evidence="2">Protein CNPPD1</fullName>
    </recommendedName>
</protein>
<sequence length="413" mass="45782">MGCAENSRKRRSPRTKFSSMGDHNKFLSRIKKSLYYGQLPSTDRLSLPVTELAAELFSATQKKHSLQRLDLQEASEVSRSACVSPCSLVLALLYLERLQTSRPSYLRETPPSELYLVSLMVATKFLQDDGEEDGVINEEWASSAGISTSYLNQLERDFLDAIEWEVYVSEETFWTRLRGLERDVALNEGARRGWFSYADLDCLLEKVDLASLAHSVLTVSAVCLTSYTASVLTLIASTLLVSQIQPLIPDFSSIGKASLNQSSSPLGCVDQPSSETAIDSSFNQNYQTPLDVLTTSFILASISSCSERLGNDSGSCCEEKQSVGGPTGNSIEHPMLGSVNDLSAFDPLSSKPLYAYWDDGRIYSWIKWIKDLRGWLRAPVVGTFESPPDWATSLSYCIDRSASQSRMIPLQVY</sequence>
<reference evidence="4" key="2">
    <citation type="journal article" date="2023" name="BMC Genomics">
        <title>Pest status, molecular evolution, and epigenetic factors derived from the genome assembly of Frankliniella fusca, a thysanopteran phytovirus vector.</title>
        <authorList>
            <person name="Catto M.A."/>
            <person name="Labadie P.E."/>
            <person name="Jacobson A.L."/>
            <person name="Kennedy G.G."/>
            <person name="Srinivasan R."/>
            <person name="Hunt B.G."/>
        </authorList>
    </citation>
    <scope>NUCLEOTIDE SEQUENCE</scope>
    <source>
        <strain evidence="4">PL_HMW_Pooled</strain>
    </source>
</reference>
<organism evidence="4 5">
    <name type="scientific">Frankliniella fusca</name>
    <dbReference type="NCBI Taxonomy" id="407009"/>
    <lineage>
        <taxon>Eukaryota</taxon>
        <taxon>Metazoa</taxon>
        <taxon>Ecdysozoa</taxon>
        <taxon>Arthropoda</taxon>
        <taxon>Hexapoda</taxon>
        <taxon>Insecta</taxon>
        <taxon>Pterygota</taxon>
        <taxon>Neoptera</taxon>
        <taxon>Paraneoptera</taxon>
        <taxon>Thysanoptera</taxon>
        <taxon>Terebrantia</taxon>
        <taxon>Thripoidea</taxon>
        <taxon>Thripidae</taxon>
        <taxon>Frankliniella</taxon>
    </lineage>
</organism>
<dbReference type="EMBL" id="JAHWGI010001161">
    <property type="protein sequence ID" value="KAK3924113.1"/>
    <property type="molecule type" value="Genomic_DNA"/>
</dbReference>
<dbReference type="InterPro" id="IPR013922">
    <property type="entry name" value="Cyclin_PHO80-like"/>
</dbReference>
<dbReference type="PANTHER" id="PTHR15615">
    <property type="match status" value="1"/>
</dbReference>
<keyword evidence="5" id="KW-1185">Reference proteome</keyword>
<evidence type="ECO:0000313" key="5">
    <source>
        <dbReference type="Proteomes" id="UP001219518"/>
    </source>
</evidence>
<evidence type="ECO:0000256" key="3">
    <source>
        <dbReference type="SAM" id="MobiDB-lite"/>
    </source>
</evidence>
<dbReference type="CDD" id="cd20557">
    <property type="entry name" value="CYCLIN_ScPCL1-like"/>
    <property type="match status" value="1"/>
</dbReference>
<evidence type="ECO:0000256" key="1">
    <source>
        <dbReference type="ARBA" id="ARBA00038508"/>
    </source>
</evidence>
<dbReference type="GO" id="GO:0005634">
    <property type="term" value="C:nucleus"/>
    <property type="evidence" value="ECO:0007669"/>
    <property type="project" value="TreeGrafter"/>
</dbReference>
<dbReference type="GO" id="GO:0000307">
    <property type="term" value="C:cyclin-dependent protein kinase holoenzyme complex"/>
    <property type="evidence" value="ECO:0007669"/>
    <property type="project" value="TreeGrafter"/>
</dbReference>
<reference evidence="4" key="1">
    <citation type="submission" date="2021-07" db="EMBL/GenBank/DDBJ databases">
        <authorList>
            <person name="Catto M.A."/>
            <person name="Jacobson A."/>
            <person name="Kennedy G."/>
            <person name="Labadie P."/>
            <person name="Hunt B.G."/>
            <person name="Srinivasan R."/>
        </authorList>
    </citation>
    <scope>NUCLEOTIDE SEQUENCE</scope>
    <source>
        <strain evidence="4">PL_HMW_Pooled</strain>
        <tissue evidence="4">Head</tissue>
    </source>
</reference>
<accession>A0AAE1HMZ3</accession>
<feature type="region of interest" description="Disordered" evidence="3">
    <location>
        <begin position="1"/>
        <end position="20"/>
    </location>
</feature>
<dbReference type="Proteomes" id="UP001219518">
    <property type="component" value="Unassembled WGS sequence"/>
</dbReference>
<dbReference type="GO" id="GO:0019901">
    <property type="term" value="F:protein kinase binding"/>
    <property type="evidence" value="ECO:0007669"/>
    <property type="project" value="InterPro"/>
</dbReference>
<dbReference type="GO" id="GO:0016538">
    <property type="term" value="F:cyclin-dependent protein serine/threonine kinase regulator activity"/>
    <property type="evidence" value="ECO:0007669"/>
    <property type="project" value="TreeGrafter"/>
</dbReference>
<evidence type="ECO:0000256" key="2">
    <source>
        <dbReference type="ARBA" id="ARBA00040808"/>
    </source>
</evidence>
<gene>
    <name evidence="4" type="ORF">KUF71_002443</name>
</gene>
<dbReference type="Pfam" id="PF08613">
    <property type="entry name" value="Cyclin"/>
    <property type="match status" value="1"/>
</dbReference>
<dbReference type="AlphaFoldDB" id="A0AAE1HMZ3"/>
<comment type="caution">
    <text evidence="4">The sequence shown here is derived from an EMBL/GenBank/DDBJ whole genome shotgun (WGS) entry which is preliminary data.</text>
</comment>
<comment type="similarity">
    <text evidence="1">Belongs to the CNPPD1 family.</text>
</comment>
<name>A0AAE1HMZ3_9NEOP</name>
<dbReference type="Gene3D" id="1.10.472.10">
    <property type="entry name" value="Cyclin-like"/>
    <property type="match status" value="1"/>
</dbReference>